<keyword evidence="11 14" id="KW-0472">Membrane</keyword>
<dbReference type="GO" id="GO:0015344">
    <property type="term" value="F:siderophore uptake transmembrane transporter activity"/>
    <property type="evidence" value="ECO:0007669"/>
    <property type="project" value="TreeGrafter"/>
</dbReference>
<keyword evidence="4 14" id="KW-1134">Transmembrane beta strand</keyword>
<evidence type="ECO:0000259" key="16">
    <source>
        <dbReference type="SMART" id="SM00965"/>
    </source>
</evidence>
<keyword evidence="12 17" id="KW-0675">Receptor</keyword>
<dbReference type="AlphaFoldDB" id="A0A4S4B374"/>
<gene>
    <name evidence="17" type="ORF">E6C76_04850</name>
</gene>
<dbReference type="Gene3D" id="2.170.130.10">
    <property type="entry name" value="TonB-dependent receptor, plug domain"/>
    <property type="match status" value="1"/>
</dbReference>
<proteinExistence type="inferred from homology"/>
<evidence type="ECO:0000256" key="10">
    <source>
        <dbReference type="ARBA" id="ARBA00023077"/>
    </source>
</evidence>
<evidence type="ECO:0000256" key="9">
    <source>
        <dbReference type="ARBA" id="ARBA00023065"/>
    </source>
</evidence>
<dbReference type="NCBIfam" id="TIGR01783">
    <property type="entry name" value="TonB-siderophor"/>
    <property type="match status" value="1"/>
</dbReference>
<dbReference type="InterPro" id="IPR036942">
    <property type="entry name" value="Beta-barrel_TonB_sf"/>
</dbReference>
<dbReference type="OrthoDB" id="174652at2"/>
<keyword evidence="9" id="KW-0406">Ion transport</keyword>
<dbReference type="GO" id="GO:0015891">
    <property type="term" value="P:siderophore transport"/>
    <property type="evidence" value="ECO:0007669"/>
    <property type="project" value="InterPro"/>
</dbReference>
<dbReference type="Pfam" id="PF07715">
    <property type="entry name" value="Plug"/>
    <property type="match status" value="1"/>
</dbReference>
<keyword evidence="3 14" id="KW-0813">Transport</keyword>
<keyword evidence="8" id="KW-0408">Iron</keyword>
<dbReference type="CDD" id="cd01347">
    <property type="entry name" value="ligand_gated_channel"/>
    <property type="match status" value="1"/>
</dbReference>
<evidence type="ECO:0000313" key="17">
    <source>
        <dbReference type="EMBL" id="THF66190.1"/>
    </source>
</evidence>
<keyword evidence="6 14" id="KW-0812">Transmembrane</keyword>
<protein>
    <submittedName>
        <fullName evidence="17">TonB-dependent siderophore receptor</fullName>
    </submittedName>
</protein>
<evidence type="ECO:0000256" key="3">
    <source>
        <dbReference type="ARBA" id="ARBA00022448"/>
    </source>
</evidence>
<dbReference type="InterPro" id="IPR012910">
    <property type="entry name" value="Plug_dom"/>
</dbReference>
<evidence type="ECO:0000256" key="5">
    <source>
        <dbReference type="ARBA" id="ARBA00022496"/>
    </source>
</evidence>
<dbReference type="InterPro" id="IPR011662">
    <property type="entry name" value="Secretin/TonB_short_N"/>
</dbReference>
<dbReference type="SUPFAM" id="SSF56935">
    <property type="entry name" value="Porins"/>
    <property type="match status" value="1"/>
</dbReference>
<dbReference type="PROSITE" id="PS52016">
    <property type="entry name" value="TONB_DEPENDENT_REC_3"/>
    <property type="match status" value="1"/>
</dbReference>
<keyword evidence="7" id="KW-0732">Signal</keyword>
<dbReference type="Gene3D" id="3.55.50.30">
    <property type="match status" value="1"/>
</dbReference>
<evidence type="ECO:0000256" key="2">
    <source>
        <dbReference type="ARBA" id="ARBA00009810"/>
    </source>
</evidence>
<dbReference type="InterPro" id="IPR039426">
    <property type="entry name" value="TonB-dep_rcpt-like"/>
</dbReference>
<evidence type="ECO:0000313" key="18">
    <source>
        <dbReference type="Proteomes" id="UP000308430"/>
    </source>
</evidence>
<comment type="subcellular location">
    <subcellularLocation>
        <location evidence="1 14">Cell outer membrane</location>
        <topology evidence="1 14">Multi-pass membrane protein</topology>
    </subcellularLocation>
</comment>
<dbReference type="Gene3D" id="2.40.170.20">
    <property type="entry name" value="TonB-dependent receptor, beta-barrel domain"/>
    <property type="match status" value="1"/>
</dbReference>
<accession>A0A4S4B374</accession>
<dbReference type="PANTHER" id="PTHR32552">
    <property type="entry name" value="FERRICHROME IRON RECEPTOR-RELATED"/>
    <property type="match status" value="1"/>
</dbReference>
<evidence type="ECO:0000256" key="7">
    <source>
        <dbReference type="ARBA" id="ARBA00022729"/>
    </source>
</evidence>
<dbReference type="GO" id="GO:0038023">
    <property type="term" value="F:signaling receptor activity"/>
    <property type="evidence" value="ECO:0007669"/>
    <property type="project" value="InterPro"/>
</dbReference>
<dbReference type="GO" id="GO:0009279">
    <property type="term" value="C:cell outer membrane"/>
    <property type="evidence" value="ECO:0007669"/>
    <property type="project" value="UniProtKB-SubCell"/>
</dbReference>
<keyword evidence="18" id="KW-1185">Reference proteome</keyword>
<evidence type="ECO:0000256" key="14">
    <source>
        <dbReference type="PROSITE-ProRule" id="PRU01360"/>
    </source>
</evidence>
<dbReference type="SMART" id="SM00965">
    <property type="entry name" value="STN"/>
    <property type="match status" value="1"/>
</dbReference>
<evidence type="ECO:0000256" key="8">
    <source>
        <dbReference type="ARBA" id="ARBA00023004"/>
    </source>
</evidence>
<evidence type="ECO:0000256" key="12">
    <source>
        <dbReference type="ARBA" id="ARBA00023170"/>
    </source>
</evidence>
<dbReference type="EMBL" id="SSOC01000002">
    <property type="protein sequence ID" value="THF66190.1"/>
    <property type="molecule type" value="Genomic_DNA"/>
</dbReference>
<keyword evidence="5" id="KW-0410">Iron transport</keyword>
<evidence type="ECO:0000256" key="1">
    <source>
        <dbReference type="ARBA" id="ARBA00004571"/>
    </source>
</evidence>
<feature type="domain" description="Secretin/TonB short N-terminal" evidence="16">
    <location>
        <begin position="75"/>
        <end position="126"/>
    </location>
</feature>
<dbReference type="PANTHER" id="PTHR32552:SF74">
    <property type="entry name" value="HYDROXAMATE SIDEROPHORE RECEPTOR FHUE"/>
    <property type="match status" value="1"/>
</dbReference>
<evidence type="ECO:0000256" key="15">
    <source>
        <dbReference type="RuleBase" id="RU003357"/>
    </source>
</evidence>
<organism evidence="17 18">
    <name type="scientific">Pseudothauera nasutitermitis</name>
    <dbReference type="NCBI Taxonomy" id="2565930"/>
    <lineage>
        <taxon>Bacteria</taxon>
        <taxon>Pseudomonadati</taxon>
        <taxon>Pseudomonadota</taxon>
        <taxon>Betaproteobacteria</taxon>
        <taxon>Rhodocyclales</taxon>
        <taxon>Zoogloeaceae</taxon>
        <taxon>Pseudothauera</taxon>
    </lineage>
</organism>
<dbReference type="FunFam" id="2.170.130.10:FF:000010">
    <property type="entry name" value="Ferripyoverdine receptor"/>
    <property type="match status" value="1"/>
</dbReference>
<evidence type="ECO:0000256" key="4">
    <source>
        <dbReference type="ARBA" id="ARBA00022452"/>
    </source>
</evidence>
<dbReference type="InterPro" id="IPR010105">
    <property type="entry name" value="TonB_sidphr_rcpt"/>
</dbReference>
<sequence>MKQPARSGGAALHSSHLRMHALARALRRAALGAALASALLPAAALHAQQEESRAYAIPAGSLTDVLNRFGVESGLLLSFSTELTADRQSPGLQGRYTTAAALHELLRQSGLEAVPQPGGGYLLRRAPVSGNADAPTRLAAVRVLARRAGDGTTEDSASYTSRVTSIASKTDMAFREIPQSVSVVTRAQIDDQKLVDINDALKLMPGVTVNRMNDNSFNFYSRGFQITSMQVDGGAPLALGAYTYSPLQDLAFYDRVEAMRGASGLLGGMGDPGGIINLARKKPLAEAQTVLELSAGSWDHYRAVADFSRPLTEDGRIRGRAVVLYENRDYHLDHRSTERPAFYGVIEADLGDRTLFTLGGSFNRRNETGGGSGLPRYADGRALDLKRSASLTQPWAYKDSDESEVFAQFAHTFANGWALKLNLTHSETDTEANTAFVGGPVDPATGLGVWAGGHYEYENRQDLVDLNLSGNFELFGRTHELLLGADWQRVKSRWIAATFAGHWSDPAYVPGGGDAWNPDHDVSQRYHTRYGPWGQEQVGGYAVLRLHPTDRLHVVAGARASRYEFDQRISSAPSASAPWTTTSDLPFSLGTKITPYGGVIYDLNDNWSAYLSYAGIYKPQSLMLYGPPPGSGSLEPIKGKSYEAGLKGELYGGRLNATLSVFNVERTGTALLDTRYPANYHAYSGNCCYLPQGKVTSRGVDVEIGGELLPGWQAALGYTYNRTRDEKAGSTFSTITPRHLLKLSTAYTLPGEWSRWKVGGSAHVQSKTLVSGTATLNGVDRAYDFREGGYAVLNAMVQYRLDPKWTLALNVNNLFDRKYYENIGDTCCNNWYGTPRSAMLTLTYRQ</sequence>
<evidence type="ECO:0000256" key="11">
    <source>
        <dbReference type="ARBA" id="ARBA00023136"/>
    </source>
</evidence>
<dbReference type="RefSeq" id="WP_136347139.1">
    <property type="nucleotide sequence ID" value="NZ_SSOC01000002.1"/>
</dbReference>
<keyword evidence="13 14" id="KW-0998">Cell outer membrane</keyword>
<comment type="similarity">
    <text evidence="2 14 15">Belongs to the TonB-dependent receptor family.</text>
</comment>
<keyword evidence="10 15" id="KW-0798">TonB box</keyword>
<dbReference type="Pfam" id="PF07660">
    <property type="entry name" value="STN"/>
    <property type="match status" value="1"/>
</dbReference>
<dbReference type="InterPro" id="IPR000531">
    <property type="entry name" value="Beta-barrel_TonB"/>
</dbReference>
<dbReference type="InterPro" id="IPR037066">
    <property type="entry name" value="Plug_dom_sf"/>
</dbReference>
<reference evidence="17 18" key="1">
    <citation type="submission" date="2019-04" db="EMBL/GenBank/DDBJ databases">
        <title>Azoarcus nasutitermitis sp. nov. isolated from termite nest.</title>
        <authorList>
            <person name="Lin S.-Y."/>
            <person name="Hameed A."/>
            <person name="Hsu Y.-H."/>
            <person name="Young C.-C."/>
        </authorList>
    </citation>
    <scope>NUCLEOTIDE SEQUENCE [LARGE SCALE GENOMIC DNA]</scope>
    <source>
        <strain evidence="17 18">CC-YHH838</strain>
    </source>
</reference>
<dbReference type="Pfam" id="PF00593">
    <property type="entry name" value="TonB_dep_Rec_b-barrel"/>
    <property type="match status" value="1"/>
</dbReference>
<dbReference type="Proteomes" id="UP000308430">
    <property type="component" value="Unassembled WGS sequence"/>
</dbReference>
<name>A0A4S4B374_9RHOO</name>
<evidence type="ECO:0000256" key="13">
    <source>
        <dbReference type="ARBA" id="ARBA00023237"/>
    </source>
</evidence>
<comment type="caution">
    <text evidence="17">The sequence shown here is derived from an EMBL/GenBank/DDBJ whole genome shotgun (WGS) entry which is preliminary data.</text>
</comment>
<evidence type="ECO:0000256" key="6">
    <source>
        <dbReference type="ARBA" id="ARBA00022692"/>
    </source>
</evidence>